<dbReference type="Proteomes" id="UP001159659">
    <property type="component" value="Unassembled WGS sequence"/>
</dbReference>
<organism evidence="2 4">
    <name type="scientific">Peronospora farinosa</name>
    <dbReference type="NCBI Taxonomy" id="134698"/>
    <lineage>
        <taxon>Eukaryota</taxon>
        <taxon>Sar</taxon>
        <taxon>Stramenopiles</taxon>
        <taxon>Oomycota</taxon>
        <taxon>Peronosporomycetes</taxon>
        <taxon>Peronosporales</taxon>
        <taxon>Peronosporaceae</taxon>
        <taxon>Peronospora</taxon>
    </lineage>
</organism>
<keyword evidence="3" id="KW-1185">Reference proteome</keyword>
<proteinExistence type="predicted"/>
<dbReference type="EMBL" id="CAKLBC010001489">
    <property type="protein sequence ID" value="CAH0492394.1"/>
    <property type="molecule type" value="Genomic_DNA"/>
</dbReference>
<reference evidence="1 3" key="1">
    <citation type="submission" date="2021-11" db="EMBL/GenBank/DDBJ databases">
        <authorList>
            <person name="Islam A."/>
            <person name="Islam S."/>
            <person name="Flora M.S."/>
            <person name="Rahman M."/>
            <person name="Ziaur R.M."/>
            <person name="Epstein J.H."/>
            <person name="Hassan M."/>
            <person name="Klassen M."/>
            <person name="Woodard K."/>
            <person name="Webb A."/>
            <person name="Webby R.J."/>
            <person name="El Zowalaty M.E."/>
        </authorList>
    </citation>
    <scope>NUCLEOTIDE SEQUENCE [LARGE SCALE GENOMIC DNA]</scope>
    <source>
        <strain evidence="1">Pf1</strain>
    </source>
</reference>
<reference evidence="2" key="2">
    <citation type="submission" date="2022-12" db="EMBL/GenBank/DDBJ databases">
        <authorList>
            <person name="Webb A."/>
        </authorList>
    </citation>
    <scope>NUCLEOTIDE SEQUENCE</scope>
    <source>
        <strain evidence="2">Pf2</strain>
    </source>
</reference>
<sequence length="121" mass="13727">MVSGTDEGVFLVDDAIFSAHEVHLMTQKEQASTIQLRSMDEILYIASIIAQHQFTVDVVNSILEFAGVLLTFQFETSEFRCGHSNMNEDCLQLQLPTVEQLEIPPRVDVTKFRCFSLLVLF</sequence>
<evidence type="ECO:0000313" key="1">
    <source>
        <dbReference type="EMBL" id="CAH0492394.1"/>
    </source>
</evidence>
<comment type="caution">
    <text evidence="2">The sequence shown here is derived from an EMBL/GenBank/DDBJ whole genome shotgun (WGS) entry which is preliminary data.</text>
</comment>
<dbReference type="AlphaFoldDB" id="A0AAV0UJD6"/>
<dbReference type="EMBL" id="CANTFK010000961">
    <property type="protein sequence ID" value="CAI5734889.1"/>
    <property type="molecule type" value="Genomic_DNA"/>
</dbReference>
<dbReference type="Proteomes" id="UP001157938">
    <property type="component" value="Unassembled WGS sequence"/>
</dbReference>
<protein>
    <submittedName>
        <fullName evidence="2">Uncharacterized protein</fullName>
    </submittedName>
</protein>
<evidence type="ECO:0000313" key="3">
    <source>
        <dbReference type="Proteomes" id="UP001157938"/>
    </source>
</evidence>
<evidence type="ECO:0000313" key="2">
    <source>
        <dbReference type="EMBL" id="CAI5734889.1"/>
    </source>
</evidence>
<name>A0AAV0UJD6_9STRA</name>
<accession>A0AAV0UJD6</accession>
<evidence type="ECO:0000313" key="4">
    <source>
        <dbReference type="Proteomes" id="UP001159659"/>
    </source>
</evidence>
<gene>
    <name evidence="1" type="ORF">PFR001_LOCUS7603</name>
    <name evidence="2" type="ORF">PFR002_LOCUS7620</name>
</gene>